<protein>
    <submittedName>
        <fullName evidence="7">Radical SAM</fullName>
    </submittedName>
</protein>
<evidence type="ECO:0000256" key="4">
    <source>
        <dbReference type="ARBA" id="ARBA00023004"/>
    </source>
</evidence>
<dbReference type="InterPro" id="IPR051198">
    <property type="entry name" value="BchE-like"/>
</dbReference>
<evidence type="ECO:0000256" key="2">
    <source>
        <dbReference type="ARBA" id="ARBA00022691"/>
    </source>
</evidence>
<evidence type="ECO:0000256" key="3">
    <source>
        <dbReference type="ARBA" id="ARBA00022723"/>
    </source>
</evidence>
<evidence type="ECO:0000256" key="1">
    <source>
        <dbReference type="ARBA" id="ARBA00001966"/>
    </source>
</evidence>
<dbReference type="SUPFAM" id="SSF102114">
    <property type="entry name" value="Radical SAM enzymes"/>
    <property type="match status" value="1"/>
</dbReference>
<dbReference type="PANTHER" id="PTHR43409">
    <property type="entry name" value="ANAEROBIC MAGNESIUM-PROTOPORPHYRIN IX MONOMETHYL ESTER CYCLASE-RELATED"/>
    <property type="match status" value="1"/>
</dbReference>
<keyword evidence="5" id="KW-0411">Iron-sulfur</keyword>
<comment type="cofactor">
    <cofactor evidence="1">
        <name>[4Fe-4S] cluster</name>
        <dbReference type="ChEBI" id="CHEBI:49883"/>
    </cofactor>
</comment>
<dbReference type="InterPro" id="IPR058240">
    <property type="entry name" value="rSAM_sf"/>
</dbReference>
<organism evidence="7">
    <name type="scientific">hydrothermal vent metagenome</name>
    <dbReference type="NCBI Taxonomy" id="652676"/>
    <lineage>
        <taxon>unclassified sequences</taxon>
        <taxon>metagenomes</taxon>
        <taxon>ecological metagenomes</taxon>
    </lineage>
</organism>
<sequence length="289" mass="31998">MQYEGNIIRPPSEADSIILQVTVGCSHNHCTFCGAYRDKEFRLKDEETVREDIDFAAACCRRQKTVFLADGDALAIPQAELVSLLSLIREKLPWVRRISLYANSRDILSRSAAELRVLNDLGLKRIYMGLETGHDPTLKAICKGAGSGEMIRAGRLVRAAGIFLSVTVLLGIAGSSHSLDHALATARVLNEMEPSQIAVLTLMLMDNTPLGRQYRAGSFHLPDQDMMFRELRALVGHIRGIKAQFQANHASNYFALAGRLPRDQEKFIAIIDQALSGTIELKPEARRAL</sequence>
<dbReference type="SFLD" id="SFLDS00029">
    <property type="entry name" value="Radical_SAM"/>
    <property type="match status" value="1"/>
</dbReference>
<dbReference type="InterPro" id="IPR007197">
    <property type="entry name" value="rSAM"/>
</dbReference>
<feature type="domain" description="Radical SAM core" evidence="6">
    <location>
        <begin position="9"/>
        <end position="242"/>
    </location>
</feature>
<keyword evidence="3" id="KW-0479">Metal-binding</keyword>
<dbReference type="SFLD" id="SFLDG01082">
    <property type="entry name" value="B12-binding_domain_containing"/>
    <property type="match status" value="1"/>
</dbReference>
<dbReference type="PANTHER" id="PTHR43409:SF4">
    <property type="entry name" value="RADICAL SAM SUPERFAMILY PROTEIN"/>
    <property type="match status" value="1"/>
</dbReference>
<name>A0A3B0W924_9ZZZZ</name>
<evidence type="ECO:0000256" key="5">
    <source>
        <dbReference type="ARBA" id="ARBA00023014"/>
    </source>
</evidence>
<keyword evidence="4" id="KW-0408">Iron</keyword>
<dbReference type="EMBL" id="UOEY01000097">
    <property type="protein sequence ID" value="VAW40184.1"/>
    <property type="molecule type" value="Genomic_DNA"/>
</dbReference>
<dbReference type="PROSITE" id="PS51918">
    <property type="entry name" value="RADICAL_SAM"/>
    <property type="match status" value="1"/>
</dbReference>
<dbReference type="GO" id="GO:0003824">
    <property type="term" value="F:catalytic activity"/>
    <property type="evidence" value="ECO:0007669"/>
    <property type="project" value="InterPro"/>
</dbReference>
<keyword evidence="2" id="KW-0949">S-adenosyl-L-methionine</keyword>
<evidence type="ECO:0000259" key="6">
    <source>
        <dbReference type="PROSITE" id="PS51918"/>
    </source>
</evidence>
<dbReference type="GO" id="GO:0051536">
    <property type="term" value="F:iron-sulfur cluster binding"/>
    <property type="evidence" value="ECO:0007669"/>
    <property type="project" value="UniProtKB-KW"/>
</dbReference>
<dbReference type="Gene3D" id="3.20.20.70">
    <property type="entry name" value="Aldolase class I"/>
    <property type="match status" value="1"/>
</dbReference>
<evidence type="ECO:0000313" key="7">
    <source>
        <dbReference type="EMBL" id="VAW40184.1"/>
    </source>
</evidence>
<dbReference type="AlphaFoldDB" id="A0A3B0W924"/>
<reference evidence="7" key="1">
    <citation type="submission" date="2018-06" db="EMBL/GenBank/DDBJ databases">
        <authorList>
            <person name="Zhirakovskaya E."/>
        </authorList>
    </citation>
    <scope>NUCLEOTIDE SEQUENCE</scope>
</reference>
<proteinExistence type="predicted"/>
<accession>A0A3B0W924</accession>
<dbReference type="Pfam" id="PF04055">
    <property type="entry name" value="Radical_SAM"/>
    <property type="match status" value="1"/>
</dbReference>
<dbReference type="SMART" id="SM00729">
    <property type="entry name" value="Elp3"/>
    <property type="match status" value="1"/>
</dbReference>
<dbReference type="InterPro" id="IPR006638">
    <property type="entry name" value="Elp3/MiaA/NifB-like_rSAM"/>
</dbReference>
<dbReference type="SFLD" id="SFLDG01095">
    <property type="entry name" value="Uncharacterised_Radical_SAM_Su"/>
    <property type="match status" value="1"/>
</dbReference>
<dbReference type="CDD" id="cd01335">
    <property type="entry name" value="Radical_SAM"/>
    <property type="match status" value="1"/>
</dbReference>
<gene>
    <name evidence="7" type="ORF">MNBD_DELTA04-1700</name>
</gene>
<dbReference type="InterPro" id="IPR013785">
    <property type="entry name" value="Aldolase_TIM"/>
</dbReference>
<dbReference type="GO" id="GO:0046872">
    <property type="term" value="F:metal ion binding"/>
    <property type="evidence" value="ECO:0007669"/>
    <property type="project" value="UniProtKB-KW"/>
</dbReference>